<evidence type="ECO:0000256" key="1">
    <source>
        <dbReference type="SAM" id="MobiDB-lite"/>
    </source>
</evidence>
<gene>
    <name evidence="2" type="ORF">AB2L28_16625</name>
</gene>
<comment type="caution">
    <text evidence="2">The sequence shown here is derived from an EMBL/GenBank/DDBJ whole genome shotgun (WGS) entry which is preliminary data.</text>
</comment>
<feature type="region of interest" description="Disordered" evidence="1">
    <location>
        <begin position="167"/>
        <end position="186"/>
    </location>
</feature>
<dbReference type="EMBL" id="JBGGTQ010000008">
    <property type="protein sequence ID" value="MEZ0493864.1"/>
    <property type="molecule type" value="Genomic_DNA"/>
</dbReference>
<dbReference type="CDD" id="cd06587">
    <property type="entry name" value="VOC"/>
    <property type="match status" value="1"/>
</dbReference>
<dbReference type="RefSeq" id="WP_370720102.1">
    <property type="nucleotide sequence ID" value="NZ_JBGGTQ010000008.1"/>
</dbReference>
<evidence type="ECO:0000313" key="3">
    <source>
        <dbReference type="Proteomes" id="UP001566476"/>
    </source>
</evidence>
<reference evidence="2 3" key="1">
    <citation type="submission" date="2024-07" db="EMBL/GenBank/DDBJ databases">
        <authorList>
            <person name="Thanompreechachai J."/>
            <person name="Duangmal K."/>
        </authorList>
    </citation>
    <scope>NUCLEOTIDE SEQUENCE [LARGE SCALE GENOMIC DNA]</scope>
    <source>
        <strain evidence="2 3">TBRC 1896</strain>
    </source>
</reference>
<accession>A0ABV4I594</accession>
<evidence type="ECO:0000313" key="2">
    <source>
        <dbReference type="EMBL" id="MEZ0493864.1"/>
    </source>
</evidence>
<proteinExistence type="predicted"/>
<dbReference type="InterPro" id="IPR029068">
    <property type="entry name" value="Glyas_Bleomycin-R_OHBP_Dase"/>
</dbReference>
<dbReference type="SUPFAM" id="SSF54593">
    <property type="entry name" value="Glyoxalase/Bleomycin resistance protein/Dihydroxybiphenyl dioxygenase"/>
    <property type="match status" value="1"/>
</dbReference>
<dbReference type="Gene3D" id="3.10.180.10">
    <property type="entry name" value="2,3-Dihydroxybiphenyl 1,2-Dioxygenase, domain 1"/>
    <property type="match status" value="1"/>
</dbReference>
<sequence>MSVLLVRYVVDTSHSTVPLPALDAEPPPVEDRVYGMPMFPTLPTADLAASVGFWTRGLGFVELFSIPGHLVHLRRWRFQDVLLVLGEPPAAPPPGTLSVACVPRQLEEVAAACEALRPGSTSGPERRPWNSVDLHVVTPERARVVCTAVLPLDSGAARDLRAVGVDAPPVTPSTSWRRPDRGGVGC</sequence>
<keyword evidence="3" id="KW-1185">Reference proteome</keyword>
<protein>
    <submittedName>
        <fullName evidence="2">VOC family protein</fullName>
    </submittedName>
</protein>
<feature type="compositionally biased region" description="Basic and acidic residues" evidence="1">
    <location>
        <begin position="177"/>
        <end position="186"/>
    </location>
</feature>
<name>A0ABV4I594_9ACTN</name>
<organism evidence="2 3">
    <name type="scientific">Kineococcus mangrovi</name>
    <dbReference type="NCBI Taxonomy" id="1660183"/>
    <lineage>
        <taxon>Bacteria</taxon>
        <taxon>Bacillati</taxon>
        <taxon>Actinomycetota</taxon>
        <taxon>Actinomycetes</taxon>
        <taxon>Kineosporiales</taxon>
        <taxon>Kineosporiaceae</taxon>
        <taxon>Kineococcus</taxon>
    </lineage>
</organism>
<dbReference type="Proteomes" id="UP001566476">
    <property type="component" value="Unassembled WGS sequence"/>
</dbReference>